<sequence length="310" mass="33631">MKKHNEHSADKSPVDDLFARRLRDTALPPTEGGFERLQARMNAQHQKTPVVPIWSKPALQRYMAAAACVLLVCLFGWLYLSADQPGNSQTDGQVAAAKTAKKSQPESSAPAAERAGEVDLAKTETTTQPETGPATANSVEPTANQVAGNDVLPDAGQVRQLQQQPVDMPQPKQPVEAISEPMVAQNKPAPTTEPDRLETTPVEPRQASAPERAVASAKLAERVLTVTIAEPERLVAARQVVKSSADEGQPEGEEILSKEAKGGNFWQQVRRVKQGEIFARQDAGTEERSLLSRAYNGLKHSIDKDKPTKQ</sequence>
<name>A0A4Q2UJM0_9BACT</name>
<keyword evidence="2" id="KW-1133">Transmembrane helix</keyword>
<evidence type="ECO:0000256" key="2">
    <source>
        <dbReference type="SAM" id="Phobius"/>
    </source>
</evidence>
<feature type="compositionally biased region" description="Polar residues" evidence="1">
    <location>
        <begin position="123"/>
        <end position="140"/>
    </location>
</feature>
<organism evidence="3 4">
    <name type="scientific">Spirosoma sordidisoli</name>
    <dbReference type="NCBI Taxonomy" id="2502893"/>
    <lineage>
        <taxon>Bacteria</taxon>
        <taxon>Pseudomonadati</taxon>
        <taxon>Bacteroidota</taxon>
        <taxon>Cytophagia</taxon>
        <taxon>Cytophagales</taxon>
        <taxon>Cytophagaceae</taxon>
        <taxon>Spirosoma</taxon>
    </lineage>
</organism>
<proteinExistence type="predicted"/>
<dbReference type="AlphaFoldDB" id="A0A4Q2UJM0"/>
<keyword evidence="2" id="KW-0472">Membrane</keyword>
<dbReference type="RefSeq" id="WP_129604889.1">
    <property type="nucleotide sequence ID" value="NZ_SBLB01000007.1"/>
</dbReference>
<evidence type="ECO:0000256" key="1">
    <source>
        <dbReference type="SAM" id="MobiDB-lite"/>
    </source>
</evidence>
<protein>
    <submittedName>
        <fullName evidence="3">Uncharacterized protein</fullName>
    </submittedName>
</protein>
<feature type="region of interest" description="Disordered" evidence="1">
    <location>
        <begin position="87"/>
        <end position="140"/>
    </location>
</feature>
<evidence type="ECO:0000313" key="3">
    <source>
        <dbReference type="EMBL" id="RYC67781.1"/>
    </source>
</evidence>
<feature type="transmembrane region" description="Helical" evidence="2">
    <location>
        <begin position="62"/>
        <end position="80"/>
    </location>
</feature>
<gene>
    <name evidence="3" type="ORF">EQG79_24075</name>
</gene>
<feature type="region of interest" description="Disordered" evidence="1">
    <location>
        <begin position="180"/>
        <end position="214"/>
    </location>
</feature>
<evidence type="ECO:0000313" key="4">
    <source>
        <dbReference type="Proteomes" id="UP000290407"/>
    </source>
</evidence>
<accession>A0A4Q2UJM0</accession>
<feature type="region of interest" description="Disordered" evidence="1">
    <location>
        <begin position="240"/>
        <end position="264"/>
    </location>
</feature>
<dbReference type="Proteomes" id="UP000290407">
    <property type="component" value="Unassembled WGS sequence"/>
</dbReference>
<reference evidence="3 4" key="1">
    <citation type="submission" date="2019-01" db="EMBL/GenBank/DDBJ databases">
        <title>Spirosoma flava sp. nov., a propanil-degrading bacterium isolated from herbicide-contaminated soil.</title>
        <authorList>
            <person name="Zhang L."/>
            <person name="Jiang J.-D."/>
        </authorList>
    </citation>
    <scope>NUCLEOTIDE SEQUENCE [LARGE SCALE GENOMIC DNA]</scope>
    <source>
        <strain evidence="3 4">TY50</strain>
    </source>
</reference>
<keyword evidence="2" id="KW-0812">Transmembrane</keyword>
<dbReference type="EMBL" id="SBLB01000007">
    <property type="protein sequence ID" value="RYC67781.1"/>
    <property type="molecule type" value="Genomic_DNA"/>
</dbReference>
<keyword evidence="4" id="KW-1185">Reference proteome</keyword>
<comment type="caution">
    <text evidence="3">The sequence shown here is derived from an EMBL/GenBank/DDBJ whole genome shotgun (WGS) entry which is preliminary data.</text>
</comment>